<evidence type="ECO:0000313" key="2">
    <source>
        <dbReference type="Proteomes" id="UP001180020"/>
    </source>
</evidence>
<dbReference type="AlphaFoldDB" id="A0AAV9D2B7"/>
<name>A0AAV9D2B7_ACOCL</name>
<accession>A0AAV9D2B7</accession>
<evidence type="ECO:0000313" key="1">
    <source>
        <dbReference type="EMBL" id="KAK1294558.1"/>
    </source>
</evidence>
<reference evidence="1" key="2">
    <citation type="submission" date="2023-06" db="EMBL/GenBank/DDBJ databases">
        <authorList>
            <person name="Ma L."/>
            <person name="Liu K.-W."/>
            <person name="Li Z."/>
            <person name="Hsiao Y.-Y."/>
            <person name="Qi Y."/>
            <person name="Fu T."/>
            <person name="Tang G."/>
            <person name="Zhang D."/>
            <person name="Sun W.-H."/>
            <person name="Liu D.-K."/>
            <person name="Li Y."/>
            <person name="Chen G.-Z."/>
            <person name="Liu X.-D."/>
            <person name="Liao X.-Y."/>
            <person name="Jiang Y.-T."/>
            <person name="Yu X."/>
            <person name="Hao Y."/>
            <person name="Huang J."/>
            <person name="Zhao X.-W."/>
            <person name="Ke S."/>
            <person name="Chen Y.-Y."/>
            <person name="Wu W.-L."/>
            <person name="Hsu J.-L."/>
            <person name="Lin Y.-F."/>
            <person name="Huang M.-D."/>
            <person name="Li C.-Y."/>
            <person name="Huang L."/>
            <person name="Wang Z.-W."/>
            <person name="Zhao X."/>
            <person name="Zhong W.-Y."/>
            <person name="Peng D.-H."/>
            <person name="Ahmad S."/>
            <person name="Lan S."/>
            <person name="Zhang J.-S."/>
            <person name="Tsai W.-C."/>
            <person name="Van De Peer Y."/>
            <person name="Liu Z.-J."/>
        </authorList>
    </citation>
    <scope>NUCLEOTIDE SEQUENCE</scope>
    <source>
        <strain evidence="1">CP</strain>
        <tissue evidence="1">Leaves</tissue>
    </source>
</reference>
<dbReference type="EMBL" id="JAUJYO010000016">
    <property type="protein sequence ID" value="KAK1294558.1"/>
    <property type="molecule type" value="Genomic_DNA"/>
</dbReference>
<reference evidence="1" key="1">
    <citation type="journal article" date="2023" name="Nat. Commun.">
        <title>Diploid and tetraploid genomes of Acorus and the evolution of monocots.</title>
        <authorList>
            <person name="Ma L."/>
            <person name="Liu K.W."/>
            <person name="Li Z."/>
            <person name="Hsiao Y.Y."/>
            <person name="Qi Y."/>
            <person name="Fu T."/>
            <person name="Tang G.D."/>
            <person name="Zhang D."/>
            <person name="Sun W.H."/>
            <person name="Liu D.K."/>
            <person name="Li Y."/>
            <person name="Chen G.Z."/>
            <person name="Liu X.D."/>
            <person name="Liao X.Y."/>
            <person name="Jiang Y.T."/>
            <person name="Yu X."/>
            <person name="Hao Y."/>
            <person name="Huang J."/>
            <person name="Zhao X.W."/>
            <person name="Ke S."/>
            <person name="Chen Y.Y."/>
            <person name="Wu W.L."/>
            <person name="Hsu J.L."/>
            <person name="Lin Y.F."/>
            <person name="Huang M.D."/>
            <person name="Li C.Y."/>
            <person name="Huang L."/>
            <person name="Wang Z.W."/>
            <person name="Zhao X."/>
            <person name="Zhong W.Y."/>
            <person name="Peng D.H."/>
            <person name="Ahmad S."/>
            <person name="Lan S."/>
            <person name="Zhang J.S."/>
            <person name="Tsai W.C."/>
            <person name="Van de Peer Y."/>
            <person name="Liu Z.J."/>
        </authorList>
    </citation>
    <scope>NUCLEOTIDE SEQUENCE</scope>
    <source>
        <strain evidence="1">CP</strain>
    </source>
</reference>
<protein>
    <submittedName>
        <fullName evidence="1">Uncharacterized protein</fullName>
    </submittedName>
</protein>
<gene>
    <name evidence="1" type="ORF">QJS10_CPA16g00512</name>
</gene>
<keyword evidence="2" id="KW-1185">Reference proteome</keyword>
<proteinExistence type="predicted"/>
<comment type="caution">
    <text evidence="1">The sequence shown here is derived from an EMBL/GenBank/DDBJ whole genome shotgun (WGS) entry which is preliminary data.</text>
</comment>
<sequence>MSKTVKLTRAARIDEVIEGVNGYYEKSWKVQTRRFMSRRSRFTTVARGYGDLD</sequence>
<organism evidence="1 2">
    <name type="scientific">Acorus calamus</name>
    <name type="common">Sweet flag</name>
    <dbReference type="NCBI Taxonomy" id="4465"/>
    <lineage>
        <taxon>Eukaryota</taxon>
        <taxon>Viridiplantae</taxon>
        <taxon>Streptophyta</taxon>
        <taxon>Embryophyta</taxon>
        <taxon>Tracheophyta</taxon>
        <taxon>Spermatophyta</taxon>
        <taxon>Magnoliopsida</taxon>
        <taxon>Liliopsida</taxon>
        <taxon>Acoraceae</taxon>
        <taxon>Acorus</taxon>
    </lineage>
</organism>
<dbReference type="Proteomes" id="UP001180020">
    <property type="component" value="Unassembled WGS sequence"/>
</dbReference>